<evidence type="ECO:0000256" key="1">
    <source>
        <dbReference type="PROSITE-ProRule" id="PRU00169"/>
    </source>
</evidence>
<dbReference type="Gene3D" id="2.40.50.1020">
    <property type="entry name" value="LytTr DNA-binding domain"/>
    <property type="match status" value="1"/>
</dbReference>
<dbReference type="PROSITE" id="PS50930">
    <property type="entry name" value="HTH_LYTTR"/>
    <property type="match status" value="1"/>
</dbReference>
<dbReference type="EMBL" id="FPJE01000006">
    <property type="protein sequence ID" value="SFW36365.1"/>
    <property type="molecule type" value="Genomic_DNA"/>
</dbReference>
<evidence type="ECO:0000313" key="5">
    <source>
        <dbReference type="Proteomes" id="UP000182248"/>
    </source>
</evidence>
<dbReference type="SMART" id="SM00850">
    <property type="entry name" value="LytTR"/>
    <property type="match status" value="1"/>
</dbReference>
<evidence type="ECO:0000313" key="4">
    <source>
        <dbReference type="EMBL" id="SFW36365.1"/>
    </source>
</evidence>
<dbReference type="PROSITE" id="PS50110">
    <property type="entry name" value="RESPONSE_REGULATORY"/>
    <property type="match status" value="1"/>
</dbReference>
<accession>A0A1K1NM61</accession>
<feature type="modified residue" description="4-aspartylphosphate" evidence="1">
    <location>
        <position position="55"/>
    </location>
</feature>
<feature type="domain" description="Response regulatory" evidence="2">
    <location>
        <begin position="4"/>
        <end position="115"/>
    </location>
</feature>
<dbReference type="RefSeq" id="WP_072316574.1">
    <property type="nucleotide sequence ID" value="NZ_FPJE01000006.1"/>
</dbReference>
<dbReference type="Pfam" id="PF00072">
    <property type="entry name" value="Response_reg"/>
    <property type="match status" value="1"/>
</dbReference>
<dbReference type="InterPro" id="IPR011006">
    <property type="entry name" value="CheY-like_superfamily"/>
</dbReference>
<evidence type="ECO:0000259" key="2">
    <source>
        <dbReference type="PROSITE" id="PS50110"/>
    </source>
</evidence>
<dbReference type="OrthoDB" id="2168082at2"/>
<sequence>MVIRCIVIDDEPLAINVLKNYIGQTKGLELIATFGNALESMDFMRENEVDLIFLDINMPVMNGLHLLKSMSVKPMVIITTAYQEHAVESYELEVLDYLIKPIPLHRFVMGVNKAFRMRTMQHKNEFGDPGERKFIFIKIDKKKMKKIFLDEITIIESLKDYIKINTHTGKYIVHQTLSSFTEELPADKFIRIHRSYTVSLEKIDALEGNSIEIGGQRFTIGRSYFNEVRSKILNKPITDEDL</sequence>
<feature type="domain" description="HTH LytTR-type" evidence="3">
    <location>
        <begin position="136"/>
        <end position="234"/>
    </location>
</feature>
<dbReference type="InterPro" id="IPR001789">
    <property type="entry name" value="Sig_transdc_resp-reg_receiver"/>
</dbReference>
<evidence type="ECO:0000259" key="3">
    <source>
        <dbReference type="PROSITE" id="PS50930"/>
    </source>
</evidence>
<proteinExistence type="predicted"/>
<dbReference type="Gene3D" id="3.40.50.2300">
    <property type="match status" value="1"/>
</dbReference>
<dbReference type="PANTHER" id="PTHR45526">
    <property type="entry name" value="TRANSCRIPTIONAL REGULATORY PROTEIN DPIA"/>
    <property type="match status" value="1"/>
</dbReference>
<dbReference type="PANTHER" id="PTHR45526:SF1">
    <property type="entry name" value="TRANSCRIPTIONAL REGULATORY PROTEIN DCUR-RELATED"/>
    <property type="match status" value="1"/>
</dbReference>
<dbReference type="SUPFAM" id="SSF52172">
    <property type="entry name" value="CheY-like"/>
    <property type="match status" value="1"/>
</dbReference>
<organism evidence="4 5">
    <name type="scientific">Sinomicrobium oceani</name>
    <dbReference type="NCBI Taxonomy" id="1150368"/>
    <lineage>
        <taxon>Bacteria</taxon>
        <taxon>Pseudomonadati</taxon>
        <taxon>Bacteroidota</taxon>
        <taxon>Flavobacteriia</taxon>
        <taxon>Flavobacteriales</taxon>
        <taxon>Flavobacteriaceae</taxon>
        <taxon>Sinomicrobium</taxon>
    </lineage>
</organism>
<dbReference type="Proteomes" id="UP000182248">
    <property type="component" value="Unassembled WGS sequence"/>
</dbReference>
<dbReference type="AlphaFoldDB" id="A0A1K1NM61"/>
<dbReference type="InterPro" id="IPR007492">
    <property type="entry name" value="LytTR_DNA-bd_dom"/>
</dbReference>
<keyword evidence="5" id="KW-1185">Reference proteome</keyword>
<dbReference type="STRING" id="1150368.SAMN02927921_01326"/>
<dbReference type="SMART" id="SM00448">
    <property type="entry name" value="REC"/>
    <property type="match status" value="1"/>
</dbReference>
<dbReference type="Pfam" id="PF04397">
    <property type="entry name" value="LytTR"/>
    <property type="match status" value="1"/>
</dbReference>
<dbReference type="InterPro" id="IPR051271">
    <property type="entry name" value="2C-system_Tx_regulators"/>
</dbReference>
<reference evidence="4 5" key="1">
    <citation type="submission" date="2016-11" db="EMBL/GenBank/DDBJ databases">
        <authorList>
            <person name="Jaros S."/>
            <person name="Januszkiewicz K."/>
            <person name="Wedrychowicz H."/>
        </authorList>
    </citation>
    <scope>NUCLEOTIDE SEQUENCE [LARGE SCALE GENOMIC DNA]</scope>
    <source>
        <strain evidence="4 5">CGMCC 1.12145</strain>
    </source>
</reference>
<protein>
    <submittedName>
        <fullName evidence="4">Two component transcriptional regulator, LytTR family</fullName>
    </submittedName>
</protein>
<dbReference type="GO" id="GO:0000156">
    <property type="term" value="F:phosphorelay response regulator activity"/>
    <property type="evidence" value="ECO:0007669"/>
    <property type="project" value="TreeGrafter"/>
</dbReference>
<dbReference type="GO" id="GO:0003677">
    <property type="term" value="F:DNA binding"/>
    <property type="evidence" value="ECO:0007669"/>
    <property type="project" value="InterPro"/>
</dbReference>
<name>A0A1K1NM61_9FLAO</name>
<keyword evidence="1" id="KW-0597">Phosphoprotein</keyword>
<gene>
    <name evidence="4" type="ORF">SAMN02927921_01326</name>
</gene>